<comment type="subunit">
    <text evidence="4">EntB, EntD, EntE, and EntF form a multienzyme complex called enterobactin synthase.</text>
</comment>
<keyword evidence="6 16" id="KW-0808">Transferase</keyword>
<feature type="domain" description="4'-phosphopantetheinyl transferase" evidence="14">
    <location>
        <begin position="103"/>
        <end position="178"/>
    </location>
</feature>
<evidence type="ECO:0000256" key="10">
    <source>
        <dbReference type="ARBA" id="ARBA00049176"/>
    </source>
</evidence>
<dbReference type="PANTHER" id="PTHR38096">
    <property type="entry name" value="ENTEROBACTIN SYNTHASE COMPONENT D"/>
    <property type="match status" value="1"/>
</dbReference>
<dbReference type="GO" id="GO:0009239">
    <property type="term" value="P:enterobactin biosynthetic process"/>
    <property type="evidence" value="ECO:0007669"/>
    <property type="project" value="UniProtKB-UniPathway"/>
</dbReference>
<keyword evidence="16" id="KW-0614">Plasmid</keyword>
<evidence type="ECO:0000256" key="6">
    <source>
        <dbReference type="ARBA" id="ARBA00022679"/>
    </source>
</evidence>
<dbReference type="InterPro" id="IPR041354">
    <property type="entry name" value="4PPT_N"/>
</dbReference>
<evidence type="ECO:0000256" key="5">
    <source>
        <dbReference type="ARBA" id="ARBA00019087"/>
    </source>
</evidence>
<evidence type="ECO:0000259" key="15">
    <source>
        <dbReference type="Pfam" id="PF17837"/>
    </source>
</evidence>
<feature type="binding site" evidence="12">
    <location>
        <position position="151"/>
    </location>
    <ligand>
        <name>CoA</name>
        <dbReference type="ChEBI" id="CHEBI:57287"/>
    </ligand>
</feature>
<feature type="binding site" evidence="12">
    <location>
        <position position="48"/>
    </location>
    <ligand>
        <name>CoA</name>
        <dbReference type="ChEBI" id="CHEBI:57287"/>
    </ligand>
</feature>
<keyword evidence="13" id="KW-0460">Magnesium</keyword>
<dbReference type="GO" id="GO:0000287">
    <property type="term" value="F:magnesium ion binding"/>
    <property type="evidence" value="ECO:0007669"/>
    <property type="project" value="InterPro"/>
</dbReference>
<dbReference type="Gene3D" id="3.90.470.20">
    <property type="entry name" value="4'-phosphopantetheinyl transferase domain"/>
    <property type="match status" value="1"/>
</dbReference>
<dbReference type="Proteomes" id="UP000326881">
    <property type="component" value="Plasmid unnamed"/>
</dbReference>
<dbReference type="InterPro" id="IPR003542">
    <property type="entry name" value="Enbac_synth_compD-like"/>
</dbReference>
<feature type="binding site" evidence="13">
    <location>
        <position position="109"/>
    </location>
    <ligand>
        <name>Mg(2+)</name>
        <dbReference type="ChEBI" id="CHEBI:18420"/>
    </ligand>
</feature>
<dbReference type="Pfam" id="PF01648">
    <property type="entry name" value="ACPS"/>
    <property type="match status" value="1"/>
</dbReference>
<comment type="function">
    <text evidence="1">Involved in the biosynthesis of the siderophore enterobactin (enterochelin), which is a macrocyclic trimeric lactone of N-(2,3-dihydroxybenzoyl)-serine. The serine trilactone serves as a scaffolding for the three catechol functionalities that provide hexadentate coordination for the tightly ligated iron(2+) atoms. Plays an essential role in the assembly of the enterobactin by catalyzing the transfer of the 4'-phosphopantetheine (Ppant) moiety from coenzyme A to the apo-domains of both EntB (ArCP domain) and EntF (PCP domain) to yield their holo-forms which make them competent for the activation of 2,3-dihydroxybenzoate (DHB) and L-serine, respectively.</text>
</comment>
<dbReference type="RefSeq" id="WP_153272608.1">
    <property type="nucleotide sequence ID" value="NZ_CP043499.1"/>
</dbReference>
<comment type="pathway">
    <text evidence="2">Siderophore biosynthesis; enterobactin biosynthesis.</text>
</comment>
<feature type="binding site" evidence="12">
    <location>
        <position position="155"/>
    </location>
    <ligand>
        <name>CoA</name>
        <dbReference type="ChEBI" id="CHEBI:57287"/>
    </ligand>
</feature>
<evidence type="ECO:0000256" key="8">
    <source>
        <dbReference type="ARBA" id="ARBA00029894"/>
    </source>
</evidence>
<dbReference type="KEGG" id="rgr:FZ934_19715"/>
<dbReference type="GO" id="GO:0009366">
    <property type="term" value="C:enterobactin synthetase complex"/>
    <property type="evidence" value="ECO:0007669"/>
    <property type="project" value="InterPro"/>
</dbReference>
<comment type="cofactor">
    <cofactor evidence="13">
        <name>Mg(2+)</name>
        <dbReference type="ChEBI" id="CHEBI:18420"/>
    </cofactor>
</comment>
<organism evidence="16 17">
    <name type="scientific">Rhizobium grahamii</name>
    <dbReference type="NCBI Taxonomy" id="1120045"/>
    <lineage>
        <taxon>Bacteria</taxon>
        <taxon>Pseudomonadati</taxon>
        <taxon>Pseudomonadota</taxon>
        <taxon>Alphaproteobacteria</taxon>
        <taxon>Hyphomicrobiales</taxon>
        <taxon>Rhizobiaceae</taxon>
        <taxon>Rhizobium/Agrobacterium group</taxon>
        <taxon>Rhizobium</taxon>
    </lineage>
</organism>
<dbReference type="PANTHER" id="PTHR38096:SF1">
    <property type="entry name" value="ENTEROBACTIN SYNTHASE COMPONENT D"/>
    <property type="match status" value="1"/>
</dbReference>
<evidence type="ECO:0000256" key="11">
    <source>
        <dbReference type="ARBA" id="ARBA00049191"/>
    </source>
</evidence>
<proteinExistence type="inferred from homology"/>
<geneLocation type="plasmid" evidence="16 17">
    <name>unnamed</name>
</geneLocation>
<name>A0A5Q0C9P6_9HYPH</name>
<dbReference type="AlphaFoldDB" id="A0A5Q0C9P6"/>
<comment type="similarity">
    <text evidence="3">Belongs to the P-Pant transferase superfamily. EntD family.</text>
</comment>
<gene>
    <name evidence="16" type="ORF">FZ934_19715</name>
</gene>
<feature type="binding site" evidence="12">
    <location>
        <position position="40"/>
    </location>
    <ligand>
        <name>CoA</name>
        <dbReference type="ChEBI" id="CHEBI:57287"/>
    </ligand>
</feature>
<dbReference type="UniPathway" id="UPA00017"/>
<keyword evidence="17" id="KW-1185">Reference proteome</keyword>
<comment type="catalytic activity">
    <reaction evidence="11">
        <text>apo-[peptidyl-carrier protein] + CoA = holo-[peptidyl-carrier protein] + adenosine 3',5'-bisphosphate + H(+)</text>
        <dbReference type="Rhea" id="RHEA:46228"/>
        <dbReference type="Rhea" id="RHEA-COMP:11479"/>
        <dbReference type="Rhea" id="RHEA-COMP:11480"/>
        <dbReference type="ChEBI" id="CHEBI:15378"/>
        <dbReference type="ChEBI" id="CHEBI:29999"/>
        <dbReference type="ChEBI" id="CHEBI:57287"/>
        <dbReference type="ChEBI" id="CHEBI:58343"/>
        <dbReference type="ChEBI" id="CHEBI:64479"/>
    </reaction>
</comment>
<evidence type="ECO:0000256" key="12">
    <source>
        <dbReference type="PIRSR" id="PIRSR603542-1"/>
    </source>
</evidence>
<evidence type="ECO:0000256" key="1">
    <source>
        <dbReference type="ARBA" id="ARBA00003937"/>
    </source>
</evidence>
<evidence type="ECO:0000259" key="14">
    <source>
        <dbReference type="Pfam" id="PF01648"/>
    </source>
</evidence>
<sequence>MLFDGLLDARIAVAESSIGSATFVLMPEETVAMRGAVLSRQNEFAAGRHCARVAMAELGRHGLAVAMGGDRAPIWPDGLVGSISHCGSWCAAAVARIADGFAAIGIDIEAAGPLEIDLAKEICTNGEREWLAAMPEAKRGLLLAAIFSAKEATYKCQYALTGKLIDFQALSIEFDLEDSRFQARFEIDVLPYKVGDTLPGAIRFGAEHITTAVVVQR</sequence>
<dbReference type="PRINTS" id="PR01399">
    <property type="entry name" value="ENTSNTHTASED"/>
</dbReference>
<dbReference type="EMBL" id="CP043499">
    <property type="protein sequence ID" value="QFY62616.1"/>
    <property type="molecule type" value="Genomic_DNA"/>
</dbReference>
<dbReference type="GO" id="GO:0005886">
    <property type="term" value="C:plasma membrane"/>
    <property type="evidence" value="ECO:0007669"/>
    <property type="project" value="TreeGrafter"/>
</dbReference>
<evidence type="ECO:0000256" key="2">
    <source>
        <dbReference type="ARBA" id="ARBA00004993"/>
    </source>
</evidence>
<protein>
    <recommendedName>
        <fullName evidence="5">Enterobactin synthase component D</fullName>
    </recommendedName>
    <alternativeName>
        <fullName evidence="8">4'-phosphopantetheinyl transferase EntD</fullName>
    </alternativeName>
    <alternativeName>
        <fullName evidence="9">Enterochelin synthase D</fullName>
    </alternativeName>
</protein>
<evidence type="ECO:0000256" key="4">
    <source>
        <dbReference type="ARBA" id="ARBA00011503"/>
    </source>
</evidence>
<dbReference type="OrthoDB" id="8210607at2"/>
<accession>A0A5Q0C9P6</accession>
<dbReference type="InterPro" id="IPR037143">
    <property type="entry name" value="4-PPantetheinyl_Trfase_dom_sf"/>
</dbReference>
<evidence type="ECO:0000256" key="7">
    <source>
        <dbReference type="ARBA" id="ARBA00023191"/>
    </source>
</evidence>
<evidence type="ECO:0000256" key="3">
    <source>
        <dbReference type="ARBA" id="ARBA00008342"/>
    </source>
</evidence>
<evidence type="ECO:0000256" key="9">
    <source>
        <dbReference type="ARBA" id="ARBA00031996"/>
    </source>
</evidence>
<feature type="binding site" evidence="13">
    <location>
        <position position="107"/>
    </location>
    <ligand>
        <name>Mg(2+)</name>
        <dbReference type="ChEBI" id="CHEBI:18420"/>
    </ligand>
</feature>
<feature type="binding site" evidence="12">
    <location>
        <begin position="84"/>
        <end position="85"/>
    </location>
    <ligand>
        <name>CoA</name>
        <dbReference type="ChEBI" id="CHEBI:57287"/>
    </ligand>
</feature>
<reference evidence="16 17" key="1">
    <citation type="submission" date="2019-08" db="EMBL/GenBank/DDBJ databases">
        <title>Prosopis cineraria nodule microbiome.</title>
        <authorList>
            <person name="Ali R."/>
            <person name="Chaluvadi S.R."/>
            <person name="Wang X."/>
        </authorList>
    </citation>
    <scope>NUCLEOTIDE SEQUENCE [LARGE SCALE GENOMIC DNA]</scope>
    <source>
        <strain evidence="16 17">BG7</strain>
        <plasmid evidence="16 17">unnamed</plasmid>
    </source>
</reference>
<dbReference type="InterPro" id="IPR008278">
    <property type="entry name" value="4-PPantetheinyl_Trfase_dom"/>
</dbReference>
<comment type="catalytic activity">
    <reaction evidence="10">
        <text>apo-[aryl-carrier protein] + CoA = holo-[aryl-carrier protein] + adenosine 3',5'-bisphosphate + H(+)</text>
        <dbReference type="Rhea" id="RHEA:48404"/>
        <dbReference type="Rhea" id="RHEA-COMP:15903"/>
        <dbReference type="Rhea" id="RHEA-COMP:17557"/>
        <dbReference type="ChEBI" id="CHEBI:15378"/>
        <dbReference type="ChEBI" id="CHEBI:29999"/>
        <dbReference type="ChEBI" id="CHEBI:57287"/>
        <dbReference type="ChEBI" id="CHEBI:58343"/>
        <dbReference type="ChEBI" id="CHEBI:64479"/>
    </reaction>
</comment>
<keyword evidence="13" id="KW-0479">Metal-binding</keyword>
<evidence type="ECO:0000313" key="17">
    <source>
        <dbReference type="Proteomes" id="UP000326881"/>
    </source>
</evidence>
<evidence type="ECO:0000313" key="16">
    <source>
        <dbReference type="EMBL" id="QFY62616.1"/>
    </source>
</evidence>
<dbReference type="Pfam" id="PF17837">
    <property type="entry name" value="4PPT_N"/>
    <property type="match status" value="1"/>
</dbReference>
<evidence type="ECO:0000256" key="13">
    <source>
        <dbReference type="PIRSR" id="PIRSR603542-2"/>
    </source>
</evidence>
<feature type="domain" description="4'-phosphopantetheinyl transferase N-terminal" evidence="15">
    <location>
        <begin position="30"/>
        <end position="95"/>
    </location>
</feature>
<keyword evidence="7" id="KW-0259">Enterobactin biosynthesis</keyword>
<feature type="binding site" evidence="13">
    <location>
        <position position="108"/>
    </location>
    <ligand>
        <name>Mg(2+)</name>
        <dbReference type="ChEBI" id="CHEBI:18420"/>
    </ligand>
</feature>
<dbReference type="SUPFAM" id="SSF56214">
    <property type="entry name" value="4'-phosphopantetheinyl transferase"/>
    <property type="match status" value="1"/>
</dbReference>
<dbReference type="GO" id="GO:0008897">
    <property type="term" value="F:holo-[acyl-carrier-protein] synthase activity"/>
    <property type="evidence" value="ECO:0007669"/>
    <property type="project" value="InterPro"/>
</dbReference>
<feature type="binding site" evidence="12">
    <location>
        <position position="107"/>
    </location>
    <ligand>
        <name>CoA</name>
        <dbReference type="ChEBI" id="CHEBI:57287"/>
    </ligand>
</feature>